<proteinExistence type="predicted"/>
<dbReference type="Proteomes" id="UP000660729">
    <property type="component" value="Unassembled WGS sequence"/>
</dbReference>
<dbReference type="EMBL" id="JABCIY010000130">
    <property type="protein sequence ID" value="KAF7192453.1"/>
    <property type="molecule type" value="Genomic_DNA"/>
</dbReference>
<keyword evidence="4" id="KW-1185">Reference proteome</keyword>
<dbReference type="OrthoDB" id="10249433at2759"/>
<dbReference type="PANTHER" id="PTHR11614">
    <property type="entry name" value="PHOSPHOLIPASE-RELATED"/>
    <property type="match status" value="1"/>
</dbReference>
<feature type="non-terminal residue" evidence="3">
    <location>
        <position position="1"/>
    </location>
</feature>
<feature type="region of interest" description="Disordered" evidence="1">
    <location>
        <begin position="1"/>
        <end position="24"/>
    </location>
</feature>
<feature type="domain" description="Serine aminopeptidase S33" evidence="2">
    <location>
        <begin position="67"/>
        <end position="315"/>
    </location>
</feature>
<dbReference type="Gene3D" id="3.40.50.1820">
    <property type="entry name" value="alpha/beta hydrolase"/>
    <property type="match status" value="1"/>
</dbReference>
<dbReference type="SUPFAM" id="SSF53474">
    <property type="entry name" value="alpha/beta-Hydrolases"/>
    <property type="match status" value="1"/>
</dbReference>
<gene>
    <name evidence="3" type="ORF">HII31_06207</name>
</gene>
<evidence type="ECO:0000313" key="4">
    <source>
        <dbReference type="Proteomes" id="UP000660729"/>
    </source>
</evidence>
<dbReference type="AlphaFoldDB" id="A0A8H6RJU6"/>
<name>A0A8H6RJU6_9PEZI</name>
<comment type="caution">
    <text evidence="3">The sequence shown here is derived from an EMBL/GenBank/DDBJ whole genome shotgun (WGS) entry which is preliminary data.</text>
</comment>
<dbReference type="InterPro" id="IPR051044">
    <property type="entry name" value="MAG_DAG_Lipase"/>
</dbReference>
<accession>A0A8H6RJU6</accession>
<evidence type="ECO:0000313" key="3">
    <source>
        <dbReference type="EMBL" id="KAF7192453.1"/>
    </source>
</evidence>
<evidence type="ECO:0000259" key="2">
    <source>
        <dbReference type="Pfam" id="PF12146"/>
    </source>
</evidence>
<organism evidence="3 4">
    <name type="scientific">Pseudocercospora fuligena</name>
    <dbReference type="NCBI Taxonomy" id="685502"/>
    <lineage>
        <taxon>Eukaryota</taxon>
        <taxon>Fungi</taxon>
        <taxon>Dikarya</taxon>
        <taxon>Ascomycota</taxon>
        <taxon>Pezizomycotina</taxon>
        <taxon>Dothideomycetes</taxon>
        <taxon>Dothideomycetidae</taxon>
        <taxon>Mycosphaerellales</taxon>
        <taxon>Mycosphaerellaceae</taxon>
        <taxon>Pseudocercospora</taxon>
    </lineage>
</organism>
<evidence type="ECO:0000256" key="1">
    <source>
        <dbReference type="SAM" id="MobiDB-lite"/>
    </source>
</evidence>
<dbReference type="InterPro" id="IPR022742">
    <property type="entry name" value="Hydrolase_4"/>
</dbReference>
<protein>
    <submittedName>
        <fullName evidence="3">Putative monoglyceride lipase</fullName>
    </submittedName>
</protein>
<reference evidence="3" key="1">
    <citation type="submission" date="2020-04" db="EMBL/GenBank/DDBJ databases">
        <title>Draft genome resource of the tomato pathogen Pseudocercospora fuligena.</title>
        <authorList>
            <person name="Zaccaron A."/>
        </authorList>
    </citation>
    <scope>NUCLEOTIDE SEQUENCE</scope>
    <source>
        <strain evidence="3">PF001</strain>
    </source>
</reference>
<sequence length="354" mass="39580">LGSQSSFPCEDHTQTSRFLPIPNTSDKTAKMSTVTFANIKTTEGILTTSDGATLYTKTWHPSTPILARLVFLHGFSDHCNFYGVLFPTLASSGIKVYSYDQRGWGRSVTKPSQKGLTGPTSRIMSDITEFIQSLPSEEASTPLFLMGHSMGGGEILYYAATGPQNITSQIRGYLAEAPYIRLHPTAMPWKMTVLAGKILGKILPHAQMVQKLQPEKLSRDPEVCREWESDPLNHDMGTLEGLAAMIDRAAELEEGKVKIRDQDGKKVSVWIGFGSGDQVLDWEACKKWFEKKLEVADKEFRIYDGWYHKLHAEPEEDKFLFAKDVKEWILARSITTNSASEEENLQAATTKPKL</sequence>
<dbReference type="Pfam" id="PF12146">
    <property type="entry name" value="Hydrolase_4"/>
    <property type="match status" value="1"/>
</dbReference>
<dbReference type="InterPro" id="IPR029058">
    <property type="entry name" value="AB_hydrolase_fold"/>
</dbReference>